<name>A0ABY4Q4K3_9ACTN</name>
<evidence type="ECO:0000313" key="2">
    <source>
        <dbReference type="EMBL" id="UQT60620.1"/>
    </source>
</evidence>
<organism evidence="2 3">
    <name type="scientific">Streptomyces durmitorensis</name>
    <dbReference type="NCBI Taxonomy" id="319947"/>
    <lineage>
        <taxon>Bacteria</taxon>
        <taxon>Bacillati</taxon>
        <taxon>Actinomycetota</taxon>
        <taxon>Actinomycetes</taxon>
        <taxon>Kitasatosporales</taxon>
        <taxon>Streptomycetaceae</taxon>
        <taxon>Streptomyces</taxon>
    </lineage>
</organism>
<dbReference type="RefSeq" id="WP_249591953.1">
    <property type="nucleotide sequence ID" value="NZ_BAAAQL010000018.1"/>
</dbReference>
<protein>
    <submittedName>
        <fullName evidence="2">TIGR04222 domain-containing membrane protein</fullName>
    </submittedName>
</protein>
<sequence>MRMYFRRATAAVEAREALGVYDVAYLAGGPRRVVECAVIALADGGLLRLRASRVRSVGGELPAHPVERALVSACPQSSSTESVCGRLRESPEVEEIGDRLADRGLVTRARHQLTRAGRQRLQAAEQEGSLPAYVFDGPEVLPKGTVRRGVMEAQLMPSGLGRAMVRLGKALDHDSGSDHSDFGCGGGGGGGGGSD</sequence>
<dbReference type="InterPro" id="IPR026467">
    <property type="entry name" value="Ser/Gly_Cys_C_dom"/>
</dbReference>
<evidence type="ECO:0000256" key="1">
    <source>
        <dbReference type="SAM" id="MobiDB-lite"/>
    </source>
</evidence>
<gene>
    <name evidence="2" type="ORF">M4V62_39215</name>
</gene>
<feature type="region of interest" description="Disordered" evidence="1">
    <location>
        <begin position="171"/>
        <end position="195"/>
    </location>
</feature>
<accession>A0ABY4Q4K3</accession>
<dbReference type="EMBL" id="CP097289">
    <property type="protein sequence ID" value="UQT60620.1"/>
    <property type="molecule type" value="Genomic_DNA"/>
</dbReference>
<dbReference type="NCBIfam" id="TIGR04222">
    <property type="entry name" value="near_uncomplex"/>
    <property type="match status" value="1"/>
</dbReference>
<feature type="compositionally biased region" description="Basic and acidic residues" evidence="1">
    <location>
        <begin position="171"/>
        <end position="181"/>
    </location>
</feature>
<reference evidence="2 3" key="1">
    <citation type="submission" date="2022-05" db="EMBL/GenBank/DDBJ databases">
        <authorList>
            <person name="Zhou X."/>
            <person name="Li K."/>
            <person name="Man Y."/>
        </authorList>
    </citation>
    <scope>NUCLEOTIDE SEQUENCE [LARGE SCALE GENOMIC DNA]</scope>
    <source>
        <strain evidence="2 3">MS405</strain>
    </source>
</reference>
<proteinExistence type="predicted"/>
<evidence type="ECO:0000313" key="3">
    <source>
        <dbReference type="Proteomes" id="UP000829992"/>
    </source>
</evidence>
<feature type="compositionally biased region" description="Gly residues" evidence="1">
    <location>
        <begin position="183"/>
        <end position="195"/>
    </location>
</feature>
<keyword evidence="3" id="KW-1185">Reference proteome</keyword>
<dbReference type="Proteomes" id="UP000829992">
    <property type="component" value="Chromosome"/>
</dbReference>